<dbReference type="PROSITE" id="PS50157">
    <property type="entry name" value="ZINC_FINGER_C2H2_2"/>
    <property type="match status" value="1"/>
</dbReference>
<sequence length="168" mass="18385">MLPKYTRQASYFNAGPNGNKRSPTTIPLNTRGNVAGWVLKLNLGPMRVTRSASKVLSPTHSAAAVGGIPRLRNEPLSGRKRQGLAKPAASNSQKCSAAKTYPCLWPQCVGKSYTKMWSLSRHQVAVHGRGEESDGPFLCEACGGGYGRRDVLNRHRREHCPFREATPE</sequence>
<dbReference type="InterPro" id="IPR013087">
    <property type="entry name" value="Znf_C2H2_type"/>
</dbReference>
<name>A0AAD6XWI2_9AGAR</name>
<keyword evidence="1" id="KW-0479">Metal-binding</keyword>
<gene>
    <name evidence="4" type="ORF">B0H15DRAFT_796617</name>
</gene>
<proteinExistence type="predicted"/>
<reference evidence="4" key="1">
    <citation type="submission" date="2023-03" db="EMBL/GenBank/DDBJ databases">
        <title>Massive genome expansion in bonnet fungi (Mycena s.s.) driven by repeated elements and novel gene families across ecological guilds.</title>
        <authorList>
            <consortium name="Lawrence Berkeley National Laboratory"/>
            <person name="Harder C.B."/>
            <person name="Miyauchi S."/>
            <person name="Viragh M."/>
            <person name="Kuo A."/>
            <person name="Thoen E."/>
            <person name="Andreopoulos B."/>
            <person name="Lu D."/>
            <person name="Skrede I."/>
            <person name="Drula E."/>
            <person name="Henrissat B."/>
            <person name="Morin E."/>
            <person name="Kohler A."/>
            <person name="Barry K."/>
            <person name="LaButti K."/>
            <person name="Morin E."/>
            <person name="Salamov A."/>
            <person name="Lipzen A."/>
            <person name="Mereny Z."/>
            <person name="Hegedus B."/>
            <person name="Baldrian P."/>
            <person name="Stursova M."/>
            <person name="Weitz H."/>
            <person name="Taylor A."/>
            <person name="Grigoriev I.V."/>
            <person name="Nagy L.G."/>
            <person name="Martin F."/>
            <person name="Kauserud H."/>
        </authorList>
    </citation>
    <scope>NUCLEOTIDE SEQUENCE</scope>
    <source>
        <strain evidence="4">CBHHK173m</strain>
    </source>
</reference>
<evidence type="ECO:0000256" key="1">
    <source>
        <dbReference type="PROSITE-ProRule" id="PRU00042"/>
    </source>
</evidence>
<protein>
    <recommendedName>
        <fullName evidence="3">C2H2-type domain-containing protein</fullName>
    </recommendedName>
</protein>
<evidence type="ECO:0000313" key="4">
    <source>
        <dbReference type="EMBL" id="KAJ7100952.1"/>
    </source>
</evidence>
<keyword evidence="1" id="KW-0862">Zinc</keyword>
<evidence type="ECO:0000313" key="5">
    <source>
        <dbReference type="Proteomes" id="UP001222325"/>
    </source>
</evidence>
<feature type="region of interest" description="Disordered" evidence="2">
    <location>
        <begin position="1"/>
        <end position="25"/>
    </location>
</feature>
<feature type="region of interest" description="Disordered" evidence="2">
    <location>
        <begin position="70"/>
        <end position="91"/>
    </location>
</feature>
<comment type="caution">
    <text evidence="4">The sequence shown here is derived from an EMBL/GenBank/DDBJ whole genome shotgun (WGS) entry which is preliminary data.</text>
</comment>
<feature type="domain" description="C2H2-type" evidence="3">
    <location>
        <begin position="137"/>
        <end position="164"/>
    </location>
</feature>
<organism evidence="4 5">
    <name type="scientific">Mycena belliarum</name>
    <dbReference type="NCBI Taxonomy" id="1033014"/>
    <lineage>
        <taxon>Eukaryota</taxon>
        <taxon>Fungi</taxon>
        <taxon>Dikarya</taxon>
        <taxon>Basidiomycota</taxon>
        <taxon>Agaricomycotina</taxon>
        <taxon>Agaricomycetes</taxon>
        <taxon>Agaricomycetidae</taxon>
        <taxon>Agaricales</taxon>
        <taxon>Marasmiineae</taxon>
        <taxon>Mycenaceae</taxon>
        <taxon>Mycena</taxon>
    </lineage>
</organism>
<dbReference type="InterPro" id="IPR036236">
    <property type="entry name" value="Znf_C2H2_sf"/>
</dbReference>
<evidence type="ECO:0000259" key="3">
    <source>
        <dbReference type="PROSITE" id="PS50157"/>
    </source>
</evidence>
<dbReference type="PROSITE" id="PS00028">
    <property type="entry name" value="ZINC_FINGER_C2H2_1"/>
    <property type="match status" value="1"/>
</dbReference>
<dbReference type="Gene3D" id="3.30.160.60">
    <property type="entry name" value="Classic Zinc Finger"/>
    <property type="match status" value="1"/>
</dbReference>
<dbReference type="SMART" id="SM00355">
    <property type="entry name" value="ZnF_C2H2"/>
    <property type="match status" value="2"/>
</dbReference>
<accession>A0AAD6XWI2</accession>
<keyword evidence="1" id="KW-0863">Zinc-finger</keyword>
<dbReference type="EMBL" id="JARJCN010000005">
    <property type="protein sequence ID" value="KAJ7100952.1"/>
    <property type="molecule type" value="Genomic_DNA"/>
</dbReference>
<evidence type="ECO:0000256" key="2">
    <source>
        <dbReference type="SAM" id="MobiDB-lite"/>
    </source>
</evidence>
<dbReference type="AlphaFoldDB" id="A0AAD6XWI2"/>
<dbReference type="Proteomes" id="UP001222325">
    <property type="component" value="Unassembled WGS sequence"/>
</dbReference>
<dbReference type="SUPFAM" id="SSF57667">
    <property type="entry name" value="beta-beta-alpha zinc fingers"/>
    <property type="match status" value="1"/>
</dbReference>
<dbReference type="GO" id="GO:0008270">
    <property type="term" value="F:zinc ion binding"/>
    <property type="evidence" value="ECO:0007669"/>
    <property type="project" value="UniProtKB-KW"/>
</dbReference>
<keyword evidence="5" id="KW-1185">Reference proteome</keyword>